<evidence type="ECO:0008006" key="3">
    <source>
        <dbReference type="Google" id="ProtNLM"/>
    </source>
</evidence>
<keyword evidence="2" id="KW-1185">Reference proteome</keyword>
<dbReference type="RefSeq" id="WP_260748518.1">
    <property type="nucleotide sequence ID" value="NZ_CP092109.1"/>
</dbReference>
<dbReference type="EMBL" id="CP092109">
    <property type="protein sequence ID" value="UWZ80161.1"/>
    <property type="molecule type" value="Genomic_DNA"/>
</dbReference>
<dbReference type="Proteomes" id="UP001060414">
    <property type="component" value="Chromosome"/>
</dbReference>
<sequence>MDGWENSPLIHSRFDPRGDGFSCPADLIGAEETEQLQQAQAAALEKAVLALRADFSGMIDVYGLPRRMRFWLHNSHPQGWLATADALGARAYYLARRPPVRGSVDSAGRDFLRRLWLEAMTASSARLIQWRSILYGLPEQWLPALSVTRDLRQRLTARGDFFLEDLQLDLRLPSPGGRAWLKAQSVREWYRLREQLKAGRPCVVELIREQECPDFQARETLVVFAAREASVAMVLLYCYDPSRGARPLLLHMDLSAEELVVRESEDLGKTSLRGLFLVDAPADAPPESRRRRLLRSLGMARLHWWWRRRRSFRSAGADPSRHAEPRGDKLGEI</sequence>
<gene>
    <name evidence="1" type="ORF">L9S41_01900</name>
</gene>
<proteinExistence type="predicted"/>
<evidence type="ECO:0000313" key="1">
    <source>
        <dbReference type="EMBL" id="UWZ80161.1"/>
    </source>
</evidence>
<name>A0ABY5ZM06_9BACT</name>
<reference evidence="1" key="1">
    <citation type="journal article" date="2022" name="Environ. Microbiol.">
        <title>Geoalkalibacter halelectricus SAP #1 sp. nov. possessing extracellular electron transfer and mineral#reducing capabilities from a haloalkaline environment.</title>
        <authorList>
            <person name="Yadav S."/>
            <person name="Singh R."/>
            <person name="Sundharam S.S."/>
            <person name="Chaudhary S."/>
            <person name="Krishnamurthi S."/>
            <person name="Patil S.A."/>
        </authorList>
    </citation>
    <scope>NUCLEOTIDE SEQUENCE</scope>
    <source>
        <strain evidence="1">SAP-1</strain>
    </source>
</reference>
<protein>
    <recommendedName>
        <fullName evidence="3">BioF2-like acetyltransferase domain-containing protein</fullName>
    </recommendedName>
</protein>
<evidence type="ECO:0000313" key="2">
    <source>
        <dbReference type="Proteomes" id="UP001060414"/>
    </source>
</evidence>
<accession>A0ABY5ZM06</accession>
<organism evidence="1 2">
    <name type="scientific">Geoalkalibacter halelectricus</name>
    <dbReference type="NCBI Taxonomy" id="2847045"/>
    <lineage>
        <taxon>Bacteria</taxon>
        <taxon>Pseudomonadati</taxon>
        <taxon>Thermodesulfobacteriota</taxon>
        <taxon>Desulfuromonadia</taxon>
        <taxon>Desulfuromonadales</taxon>
        <taxon>Geoalkalibacteraceae</taxon>
        <taxon>Geoalkalibacter</taxon>
    </lineage>
</organism>